<feature type="compositionally biased region" description="Basic and acidic residues" evidence="1">
    <location>
        <begin position="120"/>
        <end position="135"/>
    </location>
</feature>
<evidence type="ECO:0000256" key="1">
    <source>
        <dbReference type="SAM" id="MobiDB-lite"/>
    </source>
</evidence>
<feature type="region of interest" description="Disordered" evidence="1">
    <location>
        <begin position="1"/>
        <end position="140"/>
    </location>
</feature>
<feature type="non-terminal residue" evidence="2">
    <location>
        <position position="1"/>
    </location>
</feature>
<gene>
    <name evidence="2" type="ORF">MUK42_32969</name>
</gene>
<dbReference type="EMBL" id="CP097505">
    <property type="protein sequence ID" value="URD91953.1"/>
    <property type="molecule type" value="Genomic_DNA"/>
</dbReference>
<dbReference type="AlphaFoldDB" id="A0A9E7FDL7"/>
<keyword evidence="3" id="KW-1185">Reference proteome</keyword>
<feature type="compositionally biased region" description="Basic and acidic residues" evidence="1">
    <location>
        <begin position="96"/>
        <end position="105"/>
    </location>
</feature>
<proteinExistence type="predicted"/>
<organism evidence="2 3">
    <name type="scientific">Musa troglodytarum</name>
    <name type="common">fe'i banana</name>
    <dbReference type="NCBI Taxonomy" id="320322"/>
    <lineage>
        <taxon>Eukaryota</taxon>
        <taxon>Viridiplantae</taxon>
        <taxon>Streptophyta</taxon>
        <taxon>Embryophyta</taxon>
        <taxon>Tracheophyta</taxon>
        <taxon>Spermatophyta</taxon>
        <taxon>Magnoliopsida</taxon>
        <taxon>Liliopsida</taxon>
        <taxon>Zingiberales</taxon>
        <taxon>Musaceae</taxon>
        <taxon>Musa</taxon>
    </lineage>
</organism>
<accession>A0A9E7FDL7</accession>
<evidence type="ECO:0000313" key="3">
    <source>
        <dbReference type="Proteomes" id="UP001055439"/>
    </source>
</evidence>
<feature type="compositionally biased region" description="Polar residues" evidence="1">
    <location>
        <begin position="32"/>
        <end position="53"/>
    </location>
</feature>
<protein>
    <submittedName>
        <fullName evidence="2">Protein SUPPRESSOR OF GENE SILENCING 3</fullName>
    </submittedName>
</protein>
<name>A0A9E7FDL7_9LILI</name>
<feature type="compositionally biased region" description="Acidic residues" evidence="1">
    <location>
        <begin position="106"/>
        <end position="115"/>
    </location>
</feature>
<feature type="compositionally biased region" description="Low complexity" evidence="1">
    <location>
        <begin position="7"/>
        <end position="22"/>
    </location>
</feature>
<sequence>APLEPWGSSISSPKAAGSSSGKDCAPLEPWGSSISSPNAGWSCGNKSLQNNKNWPPGRGNSKQKPQDMASAPVIPPPLPHGWQRATRFGPSSSQSKVEEDCHVEAADEEEEEEIVNDSGDSDHDTDASQRGQETRRKNKWLQKFFREMDI</sequence>
<reference evidence="2" key="1">
    <citation type="submission" date="2022-05" db="EMBL/GenBank/DDBJ databases">
        <title>The Musa troglodytarum L. genome provides insights into the mechanism of non-climacteric behaviour and enrichment of carotenoids.</title>
        <authorList>
            <person name="Wang J."/>
        </authorList>
    </citation>
    <scope>NUCLEOTIDE SEQUENCE</scope>
    <source>
        <tissue evidence="2">Leaf</tissue>
    </source>
</reference>
<evidence type="ECO:0000313" key="2">
    <source>
        <dbReference type="EMBL" id="URD91953.1"/>
    </source>
</evidence>
<dbReference type="Proteomes" id="UP001055439">
    <property type="component" value="Chromosome 3"/>
</dbReference>